<name>A0A200QFI2_MACCD</name>
<evidence type="ECO:0000313" key="2">
    <source>
        <dbReference type="EMBL" id="OVA09157.1"/>
    </source>
</evidence>
<proteinExistence type="predicted"/>
<keyword evidence="3" id="KW-1185">Reference proteome</keyword>
<dbReference type="InParanoid" id="A0A200QFI2"/>
<feature type="region of interest" description="Disordered" evidence="1">
    <location>
        <begin position="1"/>
        <end position="26"/>
    </location>
</feature>
<comment type="caution">
    <text evidence="2">The sequence shown here is derived from an EMBL/GenBank/DDBJ whole genome shotgun (WGS) entry which is preliminary data.</text>
</comment>
<protein>
    <submittedName>
        <fullName evidence="2">Uncharacterized protein</fullName>
    </submittedName>
</protein>
<dbReference type="EMBL" id="MVGT01002180">
    <property type="protein sequence ID" value="OVA09157.1"/>
    <property type="molecule type" value="Genomic_DNA"/>
</dbReference>
<gene>
    <name evidence="2" type="ORF">BVC80_8223g7</name>
</gene>
<sequence length="93" mass="10580">MKVTLDDSDSSSNTSDSSDEEMEKMKAMTATLSQIFKNADTSSEYEESDEEIDPEELCANLLKKSMDLSRENKVLDEKLTFIQTERDEAMIKL</sequence>
<dbReference type="AlphaFoldDB" id="A0A200QFI2"/>
<evidence type="ECO:0000256" key="1">
    <source>
        <dbReference type="SAM" id="MobiDB-lite"/>
    </source>
</evidence>
<accession>A0A200QFI2</accession>
<evidence type="ECO:0000313" key="3">
    <source>
        <dbReference type="Proteomes" id="UP000195402"/>
    </source>
</evidence>
<reference evidence="2 3" key="1">
    <citation type="journal article" date="2017" name="Mol. Plant">
        <title>The Genome of Medicinal Plant Macleaya cordata Provides New Insights into Benzylisoquinoline Alkaloids Metabolism.</title>
        <authorList>
            <person name="Liu X."/>
            <person name="Liu Y."/>
            <person name="Huang P."/>
            <person name="Ma Y."/>
            <person name="Qing Z."/>
            <person name="Tang Q."/>
            <person name="Cao H."/>
            <person name="Cheng P."/>
            <person name="Zheng Y."/>
            <person name="Yuan Z."/>
            <person name="Zhou Y."/>
            <person name="Liu J."/>
            <person name="Tang Z."/>
            <person name="Zhuo Y."/>
            <person name="Zhang Y."/>
            <person name="Yu L."/>
            <person name="Huang J."/>
            <person name="Yang P."/>
            <person name="Peng Q."/>
            <person name="Zhang J."/>
            <person name="Jiang W."/>
            <person name="Zhang Z."/>
            <person name="Lin K."/>
            <person name="Ro D.K."/>
            <person name="Chen X."/>
            <person name="Xiong X."/>
            <person name="Shang Y."/>
            <person name="Huang S."/>
            <person name="Zeng J."/>
        </authorList>
    </citation>
    <scope>NUCLEOTIDE SEQUENCE [LARGE SCALE GENOMIC DNA]</scope>
    <source>
        <strain evidence="3">cv. BLH2017</strain>
        <tissue evidence="2">Root</tissue>
    </source>
</reference>
<dbReference type="Proteomes" id="UP000195402">
    <property type="component" value="Unassembled WGS sequence"/>
</dbReference>
<organism evidence="2 3">
    <name type="scientific">Macleaya cordata</name>
    <name type="common">Five-seeded plume-poppy</name>
    <name type="synonym">Bocconia cordata</name>
    <dbReference type="NCBI Taxonomy" id="56857"/>
    <lineage>
        <taxon>Eukaryota</taxon>
        <taxon>Viridiplantae</taxon>
        <taxon>Streptophyta</taxon>
        <taxon>Embryophyta</taxon>
        <taxon>Tracheophyta</taxon>
        <taxon>Spermatophyta</taxon>
        <taxon>Magnoliopsida</taxon>
        <taxon>Ranunculales</taxon>
        <taxon>Papaveraceae</taxon>
        <taxon>Papaveroideae</taxon>
        <taxon>Macleaya</taxon>
    </lineage>
</organism>